<evidence type="ECO:0000256" key="9">
    <source>
        <dbReference type="ARBA" id="ARBA00023136"/>
    </source>
</evidence>
<evidence type="ECO:0000256" key="7">
    <source>
        <dbReference type="ARBA" id="ARBA00022989"/>
    </source>
</evidence>
<dbReference type="GO" id="GO:0005743">
    <property type="term" value="C:mitochondrial inner membrane"/>
    <property type="evidence" value="ECO:0007669"/>
    <property type="project" value="UniProtKB-SubCell"/>
</dbReference>
<comment type="pathway">
    <text evidence="2">Energy metabolism; oxidative phosphorylation.</text>
</comment>
<evidence type="ECO:0000256" key="11">
    <source>
        <dbReference type="ARBA" id="ARBA00082360"/>
    </source>
</evidence>
<dbReference type="Pfam" id="PF02046">
    <property type="entry name" value="COX6A"/>
    <property type="match status" value="1"/>
</dbReference>
<gene>
    <name evidence="13" type="ORF">ACJ73_01039</name>
</gene>
<dbReference type="OrthoDB" id="5947505at2759"/>
<dbReference type="EMBL" id="LGTZ01000086">
    <property type="protein sequence ID" value="OJD27560.1"/>
    <property type="molecule type" value="Genomic_DNA"/>
</dbReference>
<name>A0A1J9QGE2_9EURO</name>
<keyword evidence="4" id="KW-0812">Transmembrane</keyword>
<reference evidence="13 14" key="1">
    <citation type="submission" date="2015-08" db="EMBL/GenBank/DDBJ databases">
        <title>Emmonsia species relationships and genome sequence.</title>
        <authorList>
            <person name="Cuomo C.A."/>
            <person name="Schwartz I.S."/>
            <person name="Kenyon C."/>
            <person name="De Hoog G.S."/>
            <person name="Govender N.P."/>
            <person name="Botha A."/>
            <person name="Moreno L."/>
            <person name="De Vries M."/>
            <person name="Munoz J.F."/>
            <person name="Stielow J.B."/>
        </authorList>
    </citation>
    <scope>NUCLEOTIDE SEQUENCE [LARGE SCALE GENOMIC DNA]</scope>
    <source>
        <strain evidence="13 14">EI222</strain>
    </source>
</reference>
<dbReference type="VEuPathDB" id="FungiDB:ACJ73_01039"/>
<protein>
    <recommendedName>
        <fullName evidence="10">Cytochrome c oxidase subunit 13, mitochondrial</fullName>
    </recommendedName>
    <alternativeName>
        <fullName evidence="11">Cytochrome c oxidase polypeptide VIa</fullName>
    </alternativeName>
</protein>
<dbReference type="Proteomes" id="UP000242791">
    <property type="component" value="Unassembled WGS sequence"/>
</dbReference>
<accession>A0A1J9QGE2</accession>
<keyword evidence="5" id="KW-0999">Mitochondrion inner membrane</keyword>
<dbReference type="AlphaFoldDB" id="A0A1J9QGE2"/>
<keyword evidence="6" id="KW-0809">Transit peptide</keyword>
<comment type="similarity">
    <text evidence="3 12">Belongs to the cytochrome c oxidase subunit 6A family.</text>
</comment>
<evidence type="ECO:0000256" key="10">
    <source>
        <dbReference type="ARBA" id="ARBA00070930"/>
    </source>
</evidence>
<evidence type="ECO:0000256" key="2">
    <source>
        <dbReference type="ARBA" id="ARBA00004673"/>
    </source>
</evidence>
<keyword evidence="9" id="KW-0472">Membrane</keyword>
<evidence type="ECO:0000256" key="1">
    <source>
        <dbReference type="ARBA" id="ARBA00004434"/>
    </source>
</evidence>
<evidence type="ECO:0000313" key="13">
    <source>
        <dbReference type="EMBL" id="OJD27560.1"/>
    </source>
</evidence>
<sequence length="167" mass="18934">MFPRASAFRLAQRTGAPAIRSSSVRSGVLQRRLNSTEQKLPTLPDNAFNRERAAVKAHAAATSDLWRKLSIYVVVPVVILAGVNAYNLWNEHWEHWDHMPPLEERVEYPYQNIRNKNYPWGDGDKTLLHKAGGGHDLNDSHQIDIIPPHLHERLFADQDAFTAGTLP</sequence>
<keyword evidence="8" id="KW-0496">Mitochondrion</keyword>
<dbReference type="Gene3D" id="4.10.95.10">
    <property type="entry name" value="Cytochrome c oxidase, subunit VIa"/>
    <property type="match status" value="1"/>
</dbReference>
<evidence type="ECO:0000256" key="5">
    <source>
        <dbReference type="ARBA" id="ARBA00022792"/>
    </source>
</evidence>
<proteinExistence type="inferred from homology"/>
<comment type="caution">
    <text evidence="13">The sequence shown here is derived from an EMBL/GenBank/DDBJ whole genome shotgun (WGS) entry which is preliminary data.</text>
</comment>
<organism evidence="13 14">
    <name type="scientific">Blastomyces percursus</name>
    <dbReference type="NCBI Taxonomy" id="1658174"/>
    <lineage>
        <taxon>Eukaryota</taxon>
        <taxon>Fungi</taxon>
        <taxon>Dikarya</taxon>
        <taxon>Ascomycota</taxon>
        <taxon>Pezizomycotina</taxon>
        <taxon>Eurotiomycetes</taxon>
        <taxon>Eurotiomycetidae</taxon>
        <taxon>Onygenales</taxon>
        <taxon>Ajellomycetaceae</taxon>
        <taxon>Blastomyces</taxon>
    </lineage>
</organism>
<dbReference type="STRING" id="1658174.A0A1J9QGE2"/>
<comment type="subcellular location">
    <subcellularLocation>
        <location evidence="1">Mitochondrion inner membrane</location>
        <topology evidence="1">Single-pass membrane protein</topology>
    </subcellularLocation>
</comment>
<dbReference type="SUPFAM" id="SSF81411">
    <property type="entry name" value="Mitochondrial cytochrome c oxidase subunit VIa"/>
    <property type="match status" value="1"/>
</dbReference>
<dbReference type="GO" id="GO:0030234">
    <property type="term" value="F:enzyme regulator activity"/>
    <property type="evidence" value="ECO:0007669"/>
    <property type="project" value="TreeGrafter"/>
</dbReference>
<keyword evidence="14" id="KW-1185">Reference proteome</keyword>
<dbReference type="PANTHER" id="PTHR11504:SF0">
    <property type="entry name" value="CYTOCHROME C OXIDASE SUBUNIT"/>
    <property type="match status" value="1"/>
</dbReference>
<dbReference type="FunFam" id="4.10.95.10:FF:000001">
    <property type="entry name" value="Cytochrome c oxidase subunit 6A, mitochondrial"/>
    <property type="match status" value="1"/>
</dbReference>
<evidence type="ECO:0000256" key="8">
    <source>
        <dbReference type="ARBA" id="ARBA00023128"/>
    </source>
</evidence>
<dbReference type="InterPro" id="IPR001349">
    <property type="entry name" value="Cyt_c_oxidase_su6a"/>
</dbReference>
<keyword evidence="7" id="KW-1133">Transmembrane helix</keyword>
<evidence type="ECO:0000256" key="4">
    <source>
        <dbReference type="ARBA" id="ARBA00022692"/>
    </source>
</evidence>
<evidence type="ECO:0000313" key="14">
    <source>
        <dbReference type="Proteomes" id="UP000242791"/>
    </source>
</evidence>
<dbReference type="PANTHER" id="PTHR11504">
    <property type="entry name" value="CYTOCHROME C OXIDASE POLYPEPTIDE VIA"/>
    <property type="match status" value="1"/>
</dbReference>
<dbReference type="GO" id="GO:0006123">
    <property type="term" value="P:mitochondrial electron transport, cytochrome c to oxygen"/>
    <property type="evidence" value="ECO:0007669"/>
    <property type="project" value="TreeGrafter"/>
</dbReference>
<evidence type="ECO:0000256" key="3">
    <source>
        <dbReference type="ARBA" id="ARBA00005553"/>
    </source>
</evidence>
<evidence type="ECO:0000256" key="6">
    <source>
        <dbReference type="ARBA" id="ARBA00022946"/>
    </source>
</evidence>
<evidence type="ECO:0000256" key="12">
    <source>
        <dbReference type="RuleBase" id="RU004396"/>
    </source>
</evidence>
<dbReference type="InterPro" id="IPR036418">
    <property type="entry name" value="Cyt_c_oxidase_su6a_sf"/>
</dbReference>